<protein>
    <submittedName>
        <fullName evidence="1">Uncharacterized protein</fullName>
    </submittedName>
</protein>
<dbReference type="AlphaFoldDB" id="A0ABD6ELK8"/>
<evidence type="ECO:0000313" key="1">
    <source>
        <dbReference type="EMBL" id="MFH4980849.1"/>
    </source>
</evidence>
<name>A0ABD6ELK8_9BILA</name>
<sequence>MDCSLQPSTSPCDQINTNILIIGNGPAGLSLSAFLSGWVPFYDPSRPHPDPLIHQKLLERMDESLLDQGLNWLSEIPEMYTSDLRPISLLYDTLVRPNADRGHLRRSCIRWEHDPCRTIPHLIVGESPPGGSWNEYDDKMLALSVASYLDLPAYSFADWLGKDPHFLRPTAALVCKYMLAYTKAIGIRKNILRSMKITQVTKCGSKSTGTEFWQVRGVSDSGNTVMLTCHKLVLACGMNHFRMLNVDGEIDVKNIVYDVVNLRRMISSFPRDQKIRVVVVGDGISAADAVLHCLNRRIPVVQISRRTEKQLRYVRLSRLSSSLYAEYAHVYRLMIGRATDRLYSLVTNASLASLSHGIITFNVGSIMKMESFDVLCIAIGRKSDLSMMDDVYKFEDYECISDRSLFCVGSFAGDKLVRHIIGGCLYVARLLVSATT</sequence>
<reference evidence="1 2" key="1">
    <citation type="submission" date="2024-08" db="EMBL/GenBank/DDBJ databases">
        <title>Gnathostoma spinigerum genome.</title>
        <authorList>
            <person name="Gonzalez-Bertolin B."/>
            <person name="Monzon S."/>
            <person name="Zaballos A."/>
            <person name="Jimenez P."/>
            <person name="Dekumyoy P."/>
            <person name="Varona S."/>
            <person name="Cuesta I."/>
            <person name="Sumanam S."/>
            <person name="Adisakwattana P."/>
            <person name="Gasser R.B."/>
            <person name="Hernandez-Gonzalez A."/>
            <person name="Young N.D."/>
            <person name="Perteguer M.J."/>
        </authorList>
    </citation>
    <scope>NUCLEOTIDE SEQUENCE [LARGE SCALE GENOMIC DNA]</scope>
    <source>
        <strain evidence="1">AL3</strain>
        <tissue evidence="1">Liver</tissue>
    </source>
</reference>
<dbReference type="Gene3D" id="3.50.50.60">
    <property type="entry name" value="FAD/NAD(P)-binding domain"/>
    <property type="match status" value="1"/>
</dbReference>
<organism evidence="1 2">
    <name type="scientific">Gnathostoma spinigerum</name>
    <dbReference type="NCBI Taxonomy" id="75299"/>
    <lineage>
        <taxon>Eukaryota</taxon>
        <taxon>Metazoa</taxon>
        <taxon>Ecdysozoa</taxon>
        <taxon>Nematoda</taxon>
        <taxon>Chromadorea</taxon>
        <taxon>Rhabditida</taxon>
        <taxon>Spirurina</taxon>
        <taxon>Gnathostomatomorpha</taxon>
        <taxon>Gnathostomatoidea</taxon>
        <taxon>Gnathostomatidae</taxon>
        <taxon>Gnathostoma</taxon>
    </lineage>
</organism>
<gene>
    <name evidence="1" type="ORF">AB6A40_007558</name>
</gene>
<accession>A0ABD6ELK8</accession>
<comment type="caution">
    <text evidence="1">The sequence shown here is derived from an EMBL/GenBank/DDBJ whole genome shotgun (WGS) entry which is preliminary data.</text>
</comment>
<evidence type="ECO:0000313" key="2">
    <source>
        <dbReference type="Proteomes" id="UP001608902"/>
    </source>
</evidence>
<dbReference type="SUPFAM" id="SSF51905">
    <property type="entry name" value="FAD/NAD(P)-binding domain"/>
    <property type="match status" value="1"/>
</dbReference>
<dbReference type="PANTHER" id="PTHR15192">
    <property type="entry name" value="PROTEIN CBG05349"/>
    <property type="match status" value="1"/>
</dbReference>
<dbReference type="PANTHER" id="PTHR15192:SF8">
    <property type="entry name" value="FAD_NAD(P)-BINDING DOMAIN-CONTAINING PROTEIN"/>
    <property type="match status" value="1"/>
</dbReference>
<keyword evidence="2" id="KW-1185">Reference proteome</keyword>
<proteinExistence type="predicted"/>
<dbReference type="InterPro" id="IPR029731">
    <property type="entry name" value="OSGIN1/2"/>
</dbReference>
<dbReference type="EMBL" id="JBGFUD010006200">
    <property type="protein sequence ID" value="MFH4980849.1"/>
    <property type="molecule type" value="Genomic_DNA"/>
</dbReference>
<dbReference type="Proteomes" id="UP001608902">
    <property type="component" value="Unassembled WGS sequence"/>
</dbReference>
<dbReference type="InterPro" id="IPR036188">
    <property type="entry name" value="FAD/NAD-bd_sf"/>
</dbReference>